<name>A0A7W6CBT7_9HYPH</name>
<protein>
    <submittedName>
        <fullName evidence="1">N-acetylglutamate synthase-like GNAT family acetyltransferase</fullName>
    </submittedName>
</protein>
<dbReference type="EMBL" id="JACIDV010000016">
    <property type="protein sequence ID" value="MBB3948219.1"/>
    <property type="molecule type" value="Genomic_DNA"/>
</dbReference>
<gene>
    <name evidence="1" type="ORF">GGQ73_004195</name>
</gene>
<dbReference type="Proteomes" id="UP000565286">
    <property type="component" value="Unassembled WGS sequence"/>
</dbReference>
<evidence type="ECO:0000313" key="2">
    <source>
        <dbReference type="Proteomes" id="UP000565286"/>
    </source>
</evidence>
<sequence length="67" mass="7166">MTAMHLEQVEKAVDLYVATTTASDSFEDLGFAIVDQSDAPELVLPARQLSGICLASATVMKLTRPPT</sequence>
<organism evidence="1 2">
    <name type="scientific">Rhizobium skierniewicense</name>
    <dbReference type="NCBI Taxonomy" id="984260"/>
    <lineage>
        <taxon>Bacteria</taxon>
        <taxon>Pseudomonadati</taxon>
        <taxon>Pseudomonadota</taxon>
        <taxon>Alphaproteobacteria</taxon>
        <taxon>Hyphomicrobiales</taxon>
        <taxon>Rhizobiaceae</taxon>
        <taxon>Rhizobium/Agrobacterium group</taxon>
        <taxon>Rhizobium</taxon>
    </lineage>
</organism>
<keyword evidence="1" id="KW-0808">Transferase</keyword>
<dbReference type="RefSeq" id="WP_183897634.1">
    <property type="nucleotide sequence ID" value="NZ_JACIDV010000016.1"/>
</dbReference>
<reference evidence="1 2" key="1">
    <citation type="submission" date="2020-08" db="EMBL/GenBank/DDBJ databases">
        <title>Genomic Encyclopedia of Type Strains, Phase IV (KMG-IV): sequencing the most valuable type-strain genomes for metagenomic binning, comparative biology and taxonomic classification.</title>
        <authorList>
            <person name="Goeker M."/>
        </authorList>
    </citation>
    <scope>NUCLEOTIDE SEQUENCE [LARGE SCALE GENOMIC DNA]</scope>
    <source>
        <strain evidence="1 2">DSM 26438</strain>
    </source>
</reference>
<comment type="caution">
    <text evidence="1">The sequence shown here is derived from an EMBL/GenBank/DDBJ whole genome shotgun (WGS) entry which is preliminary data.</text>
</comment>
<dbReference type="GO" id="GO:0016740">
    <property type="term" value="F:transferase activity"/>
    <property type="evidence" value="ECO:0007669"/>
    <property type="project" value="UniProtKB-KW"/>
</dbReference>
<evidence type="ECO:0000313" key="1">
    <source>
        <dbReference type="EMBL" id="MBB3948219.1"/>
    </source>
</evidence>
<proteinExistence type="predicted"/>
<dbReference type="AlphaFoldDB" id="A0A7W6CBT7"/>
<keyword evidence="2" id="KW-1185">Reference proteome</keyword>
<accession>A0A7W6CBT7</accession>